<reference evidence="2" key="1">
    <citation type="journal article" date="2005" name="Nature">
        <title>The map-based sequence of the rice genome.</title>
        <authorList>
            <consortium name="International rice genome sequencing project (IRGSP)"/>
            <person name="Matsumoto T."/>
            <person name="Wu J."/>
            <person name="Kanamori H."/>
            <person name="Katayose Y."/>
            <person name="Fujisawa M."/>
            <person name="Namiki N."/>
            <person name="Mizuno H."/>
            <person name="Yamamoto K."/>
            <person name="Antonio B.A."/>
            <person name="Baba T."/>
            <person name="Sakata K."/>
            <person name="Nagamura Y."/>
            <person name="Aoki H."/>
            <person name="Arikawa K."/>
            <person name="Arita K."/>
            <person name="Bito T."/>
            <person name="Chiden Y."/>
            <person name="Fujitsuka N."/>
            <person name="Fukunaka R."/>
            <person name="Hamada M."/>
            <person name="Harada C."/>
            <person name="Hayashi A."/>
            <person name="Hijishita S."/>
            <person name="Honda M."/>
            <person name="Hosokawa S."/>
            <person name="Ichikawa Y."/>
            <person name="Idonuma A."/>
            <person name="Iijima M."/>
            <person name="Ikeda M."/>
            <person name="Ikeno M."/>
            <person name="Ito K."/>
            <person name="Ito S."/>
            <person name="Ito T."/>
            <person name="Ito Y."/>
            <person name="Ito Y."/>
            <person name="Iwabuchi A."/>
            <person name="Kamiya K."/>
            <person name="Karasawa W."/>
            <person name="Kurita K."/>
            <person name="Katagiri S."/>
            <person name="Kikuta A."/>
            <person name="Kobayashi H."/>
            <person name="Kobayashi N."/>
            <person name="Machita K."/>
            <person name="Maehara T."/>
            <person name="Masukawa M."/>
            <person name="Mizubayashi T."/>
            <person name="Mukai Y."/>
            <person name="Nagasaki H."/>
            <person name="Nagata Y."/>
            <person name="Naito S."/>
            <person name="Nakashima M."/>
            <person name="Nakama Y."/>
            <person name="Nakamichi Y."/>
            <person name="Nakamura M."/>
            <person name="Meguro A."/>
            <person name="Negishi M."/>
            <person name="Ohta I."/>
            <person name="Ohta T."/>
            <person name="Okamoto M."/>
            <person name="Ono N."/>
            <person name="Saji S."/>
            <person name="Sakaguchi M."/>
            <person name="Sakai K."/>
            <person name="Shibata M."/>
            <person name="Shimokawa T."/>
            <person name="Song J."/>
            <person name="Takazaki Y."/>
            <person name="Terasawa K."/>
            <person name="Tsugane M."/>
            <person name="Tsuji K."/>
            <person name="Ueda S."/>
            <person name="Waki K."/>
            <person name="Yamagata H."/>
            <person name="Yamamoto M."/>
            <person name="Yamamoto S."/>
            <person name="Yamane H."/>
            <person name="Yoshiki S."/>
            <person name="Yoshihara R."/>
            <person name="Yukawa K."/>
            <person name="Zhong H."/>
            <person name="Yano M."/>
            <person name="Yuan Q."/>
            <person name="Ouyang S."/>
            <person name="Liu J."/>
            <person name="Jones K.M."/>
            <person name="Gansberger K."/>
            <person name="Moffat K."/>
            <person name="Hill J."/>
            <person name="Bera J."/>
            <person name="Fadrosh D."/>
            <person name="Jin S."/>
            <person name="Johri S."/>
            <person name="Kim M."/>
            <person name="Overton L."/>
            <person name="Reardon M."/>
            <person name="Tsitrin T."/>
            <person name="Vuong H."/>
            <person name="Weaver B."/>
            <person name="Ciecko A."/>
            <person name="Tallon L."/>
            <person name="Jackson J."/>
            <person name="Pai G."/>
            <person name="Aken S.V."/>
            <person name="Utterback T."/>
            <person name="Reidmuller S."/>
            <person name="Feldblyum T."/>
            <person name="Hsiao J."/>
            <person name="Zismann V."/>
            <person name="Iobst S."/>
            <person name="de Vazeille A.R."/>
            <person name="Buell C.R."/>
            <person name="Ying K."/>
            <person name="Li Y."/>
            <person name="Lu T."/>
            <person name="Huang Y."/>
            <person name="Zhao Q."/>
            <person name="Feng Q."/>
            <person name="Zhang L."/>
            <person name="Zhu J."/>
            <person name="Weng Q."/>
            <person name="Mu J."/>
            <person name="Lu Y."/>
            <person name="Fan D."/>
            <person name="Liu Y."/>
            <person name="Guan J."/>
            <person name="Zhang Y."/>
            <person name="Yu S."/>
            <person name="Liu X."/>
            <person name="Zhang Y."/>
            <person name="Hong G."/>
            <person name="Han B."/>
            <person name="Choisne N."/>
            <person name="Demange N."/>
            <person name="Orjeda G."/>
            <person name="Samain S."/>
            <person name="Cattolico L."/>
            <person name="Pelletier E."/>
            <person name="Couloux A."/>
            <person name="Segurens B."/>
            <person name="Wincker P."/>
            <person name="D'Hont A."/>
            <person name="Scarpelli C."/>
            <person name="Weissenbach J."/>
            <person name="Salanoubat M."/>
            <person name="Quetier F."/>
            <person name="Yu Y."/>
            <person name="Kim H.R."/>
            <person name="Rambo T."/>
            <person name="Currie J."/>
            <person name="Collura K."/>
            <person name="Luo M."/>
            <person name="Yang T."/>
            <person name="Ammiraju J.S.S."/>
            <person name="Engler F."/>
            <person name="Soderlund C."/>
            <person name="Wing R.A."/>
            <person name="Palmer L.E."/>
            <person name="de la Bastide M."/>
            <person name="Spiegel L."/>
            <person name="Nascimento L."/>
            <person name="Zutavern T."/>
            <person name="O'Shaughnessy A."/>
            <person name="Dike S."/>
            <person name="Dedhia N."/>
            <person name="Preston R."/>
            <person name="Balija V."/>
            <person name="McCombie W.R."/>
            <person name="Chow T."/>
            <person name="Chen H."/>
            <person name="Chung M."/>
            <person name="Chen C."/>
            <person name="Shaw J."/>
            <person name="Wu H."/>
            <person name="Hsiao K."/>
            <person name="Chao Y."/>
            <person name="Chu M."/>
            <person name="Cheng C."/>
            <person name="Hour A."/>
            <person name="Lee P."/>
            <person name="Lin S."/>
            <person name="Lin Y."/>
            <person name="Liou J."/>
            <person name="Liu S."/>
            <person name="Hsing Y."/>
            <person name="Raghuvanshi S."/>
            <person name="Mohanty A."/>
            <person name="Bharti A.K."/>
            <person name="Gaur A."/>
            <person name="Gupta V."/>
            <person name="Kumar D."/>
            <person name="Ravi V."/>
            <person name="Vij S."/>
            <person name="Kapur A."/>
            <person name="Khurana P."/>
            <person name="Khurana P."/>
            <person name="Khurana J.P."/>
            <person name="Tyagi A.K."/>
            <person name="Gaikwad K."/>
            <person name="Singh A."/>
            <person name="Dalal V."/>
            <person name="Srivastava S."/>
            <person name="Dixit A."/>
            <person name="Pal A.K."/>
            <person name="Ghazi I.A."/>
            <person name="Yadav M."/>
            <person name="Pandit A."/>
            <person name="Bhargava A."/>
            <person name="Sureshbabu K."/>
            <person name="Batra K."/>
            <person name="Sharma T.R."/>
            <person name="Mohapatra T."/>
            <person name="Singh N.K."/>
            <person name="Messing J."/>
            <person name="Nelson A.B."/>
            <person name="Fuks G."/>
            <person name="Kavchok S."/>
            <person name="Keizer G."/>
            <person name="Linton E."/>
            <person name="Llaca V."/>
            <person name="Song R."/>
            <person name="Tanyolac B."/>
            <person name="Young S."/>
            <person name="Ho-Il K."/>
            <person name="Hahn J.H."/>
            <person name="Sangsakoo G."/>
            <person name="Vanavichit A."/>
            <person name="de Mattos Luiz.A.T."/>
            <person name="Zimmer P.D."/>
            <person name="Malone G."/>
            <person name="Dellagostin O."/>
            <person name="de Oliveira A.C."/>
            <person name="Bevan M."/>
            <person name="Bancroft I."/>
            <person name="Minx P."/>
            <person name="Cordum H."/>
            <person name="Wilson R."/>
            <person name="Cheng Z."/>
            <person name="Jin W."/>
            <person name="Jiang J."/>
            <person name="Leong S.A."/>
            <person name="Iwama H."/>
            <person name="Gojobori T."/>
            <person name="Itoh T."/>
            <person name="Niimura Y."/>
            <person name="Fujii Y."/>
            <person name="Habara T."/>
            <person name="Sakai H."/>
            <person name="Sato Y."/>
            <person name="Wilson G."/>
            <person name="Kumar K."/>
            <person name="McCouch S."/>
            <person name="Juretic N."/>
            <person name="Hoen D."/>
            <person name="Wright S."/>
            <person name="Bruskiewich R."/>
            <person name="Bureau T."/>
            <person name="Miyao A."/>
            <person name="Hirochika H."/>
            <person name="Nishikawa T."/>
            <person name="Kadowaki K."/>
            <person name="Sugiura M."/>
            <person name="Burr B."/>
            <person name="Sasaki T."/>
        </authorList>
    </citation>
    <scope>NUCLEOTIDE SEQUENCE [LARGE SCALE GENOMIC DNA]</scope>
    <source>
        <strain evidence="2">cv. Nipponbare</strain>
    </source>
</reference>
<evidence type="ECO:0000313" key="1">
    <source>
        <dbReference type="EMBL" id="BAD37934.1"/>
    </source>
</evidence>
<dbReference type="AlphaFoldDB" id="Q67V85"/>
<evidence type="ECO:0000313" key="2">
    <source>
        <dbReference type="Proteomes" id="UP000000763"/>
    </source>
</evidence>
<reference evidence="2" key="2">
    <citation type="journal article" date="2008" name="Nucleic Acids Res.">
        <title>The rice annotation project database (RAP-DB): 2008 update.</title>
        <authorList>
            <consortium name="The rice annotation project (RAP)"/>
        </authorList>
    </citation>
    <scope>GENOME REANNOTATION</scope>
    <source>
        <strain evidence="2">cv. Nipponbare</strain>
    </source>
</reference>
<name>Q67V85_ORYSJ</name>
<protein>
    <submittedName>
        <fullName evidence="1">Uncharacterized protein</fullName>
    </submittedName>
</protein>
<dbReference type="EMBL" id="AP005170">
    <property type="protein sequence ID" value="BAD37934.1"/>
    <property type="molecule type" value="Genomic_DNA"/>
</dbReference>
<gene>
    <name evidence="1" type="primary">OSJNBa0080E19.31</name>
</gene>
<proteinExistence type="predicted"/>
<sequence length="62" mass="7236">MEIQACADFNEDWRTEQHQVHRCEQQQEGLRHDFLLLAICTRHAPTWLKMQVAVTTSGVRDG</sequence>
<dbReference type="Proteomes" id="UP000000763">
    <property type="component" value="Chromosome 6"/>
</dbReference>
<organism evidence="1 2">
    <name type="scientific">Oryza sativa subsp. japonica</name>
    <name type="common">Rice</name>
    <dbReference type="NCBI Taxonomy" id="39947"/>
    <lineage>
        <taxon>Eukaryota</taxon>
        <taxon>Viridiplantae</taxon>
        <taxon>Streptophyta</taxon>
        <taxon>Embryophyta</taxon>
        <taxon>Tracheophyta</taxon>
        <taxon>Spermatophyta</taxon>
        <taxon>Magnoliopsida</taxon>
        <taxon>Liliopsida</taxon>
        <taxon>Poales</taxon>
        <taxon>Poaceae</taxon>
        <taxon>BOP clade</taxon>
        <taxon>Oryzoideae</taxon>
        <taxon>Oryzeae</taxon>
        <taxon>Oryzinae</taxon>
        <taxon>Oryza</taxon>
        <taxon>Oryza sativa</taxon>
    </lineage>
</organism>
<accession>Q67V85</accession>